<dbReference type="STRING" id="133381.A0A2T9ZKA4"/>
<evidence type="ECO:0000256" key="4">
    <source>
        <dbReference type="ARBA" id="ARBA00022753"/>
    </source>
</evidence>
<evidence type="ECO:0000256" key="5">
    <source>
        <dbReference type="ARBA" id="ARBA00041284"/>
    </source>
</evidence>
<comment type="subcellular location">
    <subcellularLocation>
        <location evidence="2">Cytoplasm</location>
    </subcellularLocation>
    <subcellularLocation>
        <location evidence="1">Endosome</location>
    </subcellularLocation>
</comment>
<dbReference type="Pfam" id="PF03097">
    <property type="entry name" value="BRO1"/>
    <property type="match status" value="1"/>
</dbReference>
<dbReference type="Gene3D" id="1.20.120.560">
    <property type="entry name" value="alix/aip1 in complex with the ypdl late domain"/>
    <property type="match status" value="1"/>
</dbReference>
<dbReference type="PANTHER" id="PTHR23030:SF30">
    <property type="entry name" value="TYROSINE-PROTEIN PHOSPHATASE NON-RECEPTOR TYPE 23"/>
    <property type="match status" value="1"/>
</dbReference>
<keyword evidence="6" id="KW-0175">Coiled coil</keyword>
<feature type="compositionally biased region" description="Low complexity" evidence="7">
    <location>
        <begin position="758"/>
        <end position="786"/>
    </location>
</feature>
<dbReference type="EMBL" id="MBFS01000046">
    <property type="protein sequence ID" value="PVV05046.1"/>
    <property type="molecule type" value="Genomic_DNA"/>
</dbReference>
<evidence type="ECO:0000256" key="6">
    <source>
        <dbReference type="SAM" id="Coils"/>
    </source>
</evidence>
<protein>
    <recommendedName>
        <fullName evidence="5">BRO domain-containing protein 1</fullName>
    </recommendedName>
</protein>
<dbReference type="AlphaFoldDB" id="A0A2T9ZKA4"/>
<dbReference type="InterPro" id="IPR004328">
    <property type="entry name" value="BRO1_dom"/>
</dbReference>
<dbReference type="PROSITE" id="PS51180">
    <property type="entry name" value="BRO1"/>
    <property type="match status" value="1"/>
</dbReference>
<feature type="region of interest" description="Disordered" evidence="7">
    <location>
        <begin position="742"/>
        <end position="801"/>
    </location>
</feature>
<name>A0A2T9ZKA4_9FUNG</name>
<evidence type="ECO:0000256" key="2">
    <source>
        <dbReference type="ARBA" id="ARBA00004496"/>
    </source>
</evidence>
<dbReference type="Proteomes" id="UP000245609">
    <property type="component" value="Unassembled WGS sequence"/>
</dbReference>
<dbReference type="GO" id="GO:0005768">
    <property type="term" value="C:endosome"/>
    <property type="evidence" value="ECO:0007669"/>
    <property type="project" value="UniProtKB-SubCell"/>
</dbReference>
<feature type="domain" description="BRO1" evidence="8">
    <location>
        <begin position="2"/>
        <end position="406"/>
    </location>
</feature>
<gene>
    <name evidence="9" type="ORF">BB560_000439</name>
</gene>
<dbReference type="Gene3D" id="1.20.140.50">
    <property type="entry name" value="alix/aip1 like domains"/>
    <property type="match status" value="1"/>
</dbReference>
<keyword evidence="3" id="KW-0963">Cytoplasm</keyword>
<keyword evidence="4" id="KW-0967">Endosome</keyword>
<dbReference type="SMART" id="SM01041">
    <property type="entry name" value="BRO1"/>
    <property type="match status" value="1"/>
</dbReference>
<reference evidence="9 10" key="1">
    <citation type="journal article" date="2018" name="MBio">
        <title>Comparative Genomics Reveals the Core Gene Toolbox for the Fungus-Insect Symbiosis.</title>
        <authorList>
            <person name="Wang Y."/>
            <person name="Stata M."/>
            <person name="Wang W."/>
            <person name="Stajich J.E."/>
            <person name="White M.M."/>
            <person name="Moncalvo J.M."/>
        </authorList>
    </citation>
    <scope>NUCLEOTIDE SEQUENCE [LARGE SCALE GENOMIC DNA]</scope>
    <source>
        <strain evidence="9 10">SC-DP-2</strain>
    </source>
</reference>
<feature type="coiled-coil region" evidence="6">
    <location>
        <begin position="563"/>
        <end position="597"/>
    </location>
</feature>
<dbReference type="GO" id="GO:0043328">
    <property type="term" value="P:protein transport to vacuole involved in ubiquitin-dependent protein catabolic process via the multivesicular body sorting pathway"/>
    <property type="evidence" value="ECO:0007669"/>
    <property type="project" value="TreeGrafter"/>
</dbReference>
<dbReference type="Gene3D" id="1.25.40.280">
    <property type="entry name" value="alix/aip1 like domains"/>
    <property type="match status" value="1"/>
</dbReference>
<dbReference type="PANTHER" id="PTHR23030">
    <property type="entry name" value="PCD6 INTERACTING PROTEIN-RELATED"/>
    <property type="match status" value="1"/>
</dbReference>
<evidence type="ECO:0000313" key="9">
    <source>
        <dbReference type="EMBL" id="PVV05046.1"/>
    </source>
</evidence>
<dbReference type="InterPro" id="IPR025304">
    <property type="entry name" value="ALIX_V_dom"/>
</dbReference>
<evidence type="ECO:0000256" key="1">
    <source>
        <dbReference type="ARBA" id="ARBA00004177"/>
    </source>
</evidence>
<organism evidence="9 10">
    <name type="scientific">Smittium megazygosporum</name>
    <dbReference type="NCBI Taxonomy" id="133381"/>
    <lineage>
        <taxon>Eukaryota</taxon>
        <taxon>Fungi</taxon>
        <taxon>Fungi incertae sedis</taxon>
        <taxon>Zoopagomycota</taxon>
        <taxon>Kickxellomycotina</taxon>
        <taxon>Harpellomycetes</taxon>
        <taxon>Harpellales</taxon>
        <taxon>Legeriomycetaceae</taxon>
        <taxon>Smittium</taxon>
    </lineage>
</organism>
<evidence type="ECO:0000256" key="3">
    <source>
        <dbReference type="ARBA" id="ARBA00022490"/>
    </source>
</evidence>
<evidence type="ECO:0000313" key="10">
    <source>
        <dbReference type="Proteomes" id="UP000245609"/>
    </source>
</evidence>
<sequence>MDFICIPLKQTKPTSFTGPLSQYIGQSYAEPPESYAEDLRLIDGMREAATLNFGIFTEDCSSFAERIVRYYGQLCLLFTKFPPNSIVEFSWNNSFEQESYINHSDLWFERASILFNIGATFSQAATQNFNIDKQGFVNAFKLFQKAAGAFNLLRTSVTTECRNELSSDMNSNSLNFLEKLMLAQAQECTFCKSISTNMKNANIAKVAVAASELYQECLDSGNSLSFSSNVYQPWKEEILFKIKYFSAVAQFRQAKDCLEKGKHGEEIARLQISFDIITALKTTYNNDSWWSKKMRPSFLKCLSTLEKTVSDNLQRSKYDNDIIYLHLIPEESSLSSISSFSIAKPEMPDILTNPEQYVDKKELGSALFKSLVPLVVHQAISLYEDRKENFVNFGIIVPLDELSAETLDSLNVVETIRSAKKPAGIPPQIILGADQIKSEGGLASLQKMYSQLSSDRQEIITNLIECSNILNEEARQDQLLRGSSQTNPDVVSRPASSEINVKYKSLLIQYNTAIEKAKANDSAISQKINDWKNFFYLLESGREQILLALPNLSSSDATQDPQHKTIISRLEEFLEEIEEMKQERLQKIEELKTYMGNDDITSELIHFVDKLFLEAKTPFIKIELDNFEPIFNDRLTSYTGFKKFLEDQRNKQHELLQNLKEANLAFISLRKSNNLIAKRQSALANLQKAIERFHEVSKSLKEGFEFYSSFRSKAQDLRQNCFDFMMARNLEAMEINPRLQVSSSSLKNSYTSPRISDPSVTISTTNTNVSSTLTPPTNNSQSPTASGTWNPSMPLKYNNKR</sequence>
<accession>A0A2T9ZKA4</accession>
<keyword evidence="10" id="KW-1185">Reference proteome</keyword>
<dbReference type="Pfam" id="PF13949">
    <property type="entry name" value="ALIX_LYPXL_bnd"/>
    <property type="match status" value="1"/>
</dbReference>
<dbReference type="OrthoDB" id="64867at2759"/>
<proteinExistence type="predicted"/>
<feature type="compositionally biased region" description="Polar residues" evidence="7">
    <location>
        <begin position="742"/>
        <end position="754"/>
    </location>
</feature>
<evidence type="ECO:0000256" key="7">
    <source>
        <dbReference type="SAM" id="MobiDB-lite"/>
    </source>
</evidence>
<evidence type="ECO:0000259" key="8">
    <source>
        <dbReference type="PROSITE" id="PS51180"/>
    </source>
</evidence>
<comment type="caution">
    <text evidence="9">The sequence shown here is derived from an EMBL/GenBank/DDBJ whole genome shotgun (WGS) entry which is preliminary data.</text>
</comment>
<dbReference type="InterPro" id="IPR038499">
    <property type="entry name" value="BRO1_sf"/>
</dbReference>